<proteinExistence type="predicted"/>
<gene>
    <name evidence="1" type="ORF">CUC15_07685</name>
</gene>
<protein>
    <submittedName>
        <fullName evidence="1">Uncharacterized protein</fullName>
    </submittedName>
</protein>
<dbReference type="OrthoDB" id="2691729at2"/>
<sequence length="69" mass="8308">MKGPDLPWLKHFTDIEKHLDKNEKWFQHPEKKMHTFESNAAKWEGDFIEGIKSIEGMMKELEKYMENKA</sequence>
<accession>A0A345PFM5</accession>
<evidence type="ECO:0000313" key="2">
    <source>
        <dbReference type="Proteomes" id="UP000253908"/>
    </source>
</evidence>
<name>A0A345PFM5_9BACI</name>
<keyword evidence="2" id="KW-1185">Reference proteome</keyword>
<organism evidence="1 2">
    <name type="scientific">Oceanobacillus zhaokaii</name>
    <dbReference type="NCBI Taxonomy" id="2052660"/>
    <lineage>
        <taxon>Bacteria</taxon>
        <taxon>Bacillati</taxon>
        <taxon>Bacillota</taxon>
        <taxon>Bacilli</taxon>
        <taxon>Bacillales</taxon>
        <taxon>Bacillaceae</taxon>
        <taxon>Oceanobacillus</taxon>
    </lineage>
</organism>
<evidence type="ECO:0000313" key="1">
    <source>
        <dbReference type="EMBL" id="AXI08805.1"/>
    </source>
</evidence>
<dbReference type="KEGG" id="ocn:CUC15_07685"/>
<dbReference type="EMBL" id="CP024848">
    <property type="protein sequence ID" value="AXI08805.1"/>
    <property type="molecule type" value="Genomic_DNA"/>
</dbReference>
<dbReference type="Proteomes" id="UP000253908">
    <property type="component" value="Chromosome"/>
</dbReference>
<dbReference type="RefSeq" id="WP_114916102.1">
    <property type="nucleotide sequence ID" value="NZ_CP024848.1"/>
</dbReference>
<reference evidence="2" key="1">
    <citation type="submission" date="2017-11" db="EMBL/GenBank/DDBJ databases">
        <authorList>
            <person name="Zhu W."/>
        </authorList>
    </citation>
    <scope>NUCLEOTIDE SEQUENCE [LARGE SCALE GENOMIC DNA]</scope>
    <source>
        <strain evidence="2">160</strain>
    </source>
</reference>
<dbReference type="AlphaFoldDB" id="A0A345PFM5"/>